<keyword evidence="1 5" id="KW-0963">Cytoplasm</keyword>
<comment type="function">
    <text evidence="5">Participates in chromosomal partition during cell division. May act via the formation of a condensin-like complex containing Smc and ScpA that pull DNA away from mid-cell into both cell halves.</text>
</comment>
<comment type="subunit">
    <text evidence="5">Homodimer. Homodimerization may be required to stabilize the binding of ScpA to the Smc head domains. Component of a cohesin-like complex composed of ScpA, ScpB and the Smc homodimer, in which ScpA and ScpB bind to the head domain of Smc. The presence of the three proteins is required for the association of the complex with DNA.</text>
</comment>
<organism evidence="7 8">
    <name type="scientific">Mycoplasma marinum</name>
    <dbReference type="NCBI Taxonomy" id="1937190"/>
    <lineage>
        <taxon>Bacteria</taxon>
        <taxon>Bacillati</taxon>
        <taxon>Mycoplasmatota</taxon>
        <taxon>Mollicutes</taxon>
        <taxon>Mycoplasmataceae</taxon>
        <taxon>Mycoplasma</taxon>
    </lineage>
</organism>
<dbReference type="Pfam" id="PF04079">
    <property type="entry name" value="SMC_ScpB"/>
    <property type="match status" value="1"/>
</dbReference>
<feature type="compositionally biased region" description="Acidic residues" evidence="6">
    <location>
        <begin position="168"/>
        <end position="177"/>
    </location>
</feature>
<dbReference type="InterPro" id="IPR005234">
    <property type="entry name" value="ScpB_csome_segregation"/>
</dbReference>
<evidence type="ECO:0000256" key="4">
    <source>
        <dbReference type="ARBA" id="ARBA00023306"/>
    </source>
</evidence>
<proteinExistence type="inferred from homology"/>
<dbReference type="Gene3D" id="1.10.10.10">
    <property type="entry name" value="Winged helix-like DNA-binding domain superfamily/Winged helix DNA-binding domain"/>
    <property type="match status" value="2"/>
</dbReference>
<dbReference type="EMBL" id="PSZO01000003">
    <property type="protein sequence ID" value="TCG11757.1"/>
    <property type="molecule type" value="Genomic_DNA"/>
</dbReference>
<comment type="caution">
    <text evidence="7">The sequence shown here is derived from an EMBL/GenBank/DDBJ whole genome shotgun (WGS) entry which is preliminary data.</text>
</comment>
<name>A0A4R0XMJ4_9MOLU</name>
<dbReference type="InterPro" id="IPR036388">
    <property type="entry name" value="WH-like_DNA-bd_sf"/>
</dbReference>
<accession>A0A4R0XMJ4</accession>
<dbReference type="InterPro" id="IPR036390">
    <property type="entry name" value="WH_DNA-bd_sf"/>
</dbReference>
<reference evidence="7 8" key="1">
    <citation type="submission" date="2018-02" db="EMBL/GenBank/DDBJ databases">
        <title>Mycoplasma marinum and Mycoplasma todarodis sp. nov., moderately halophilic and psychrotolerant mycoplasmas isolated from cephalopods.</title>
        <authorList>
            <person name="Viver T."/>
        </authorList>
    </citation>
    <scope>NUCLEOTIDE SEQUENCE [LARGE SCALE GENOMIC DNA]</scope>
    <source>
        <strain evidence="7 8">PE</strain>
    </source>
</reference>
<dbReference type="GO" id="GO:0051301">
    <property type="term" value="P:cell division"/>
    <property type="evidence" value="ECO:0007669"/>
    <property type="project" value="UniProtKB-KW"/>
</dbReference>
<evidence type="ECO:0000256" key="6">
    <source>
        <dbReference type="SAM" id="MobiDB-lite"/>
    </source>
</evidence>
<dbReference type="GO" id="GO:0006260">
    <property type="term" value="P:DNA replication"/>
    <property type="evidence" value="ECO:0007669"/>
    <property type="project" value="UniProtKB-UniRule"/>
</dbReference>
<dbReference type="GO" id="GO:0005737">
    <property type="term" value="C:cytoplasm"/>
    <property type="evidence" value="ECO:0007669"/>
    <property type="project" value="UniProtKB-SubCell"/>
</dbReference>
<evidence type="ECO:0000313" key="8">
    <source>
        <dbReference type="Proteomes" id="UP000294192"/>
    </source>
</evidence>
<dbReference type="AlphaFoldDB" id="A0A4R0XMJ4"/>
<evidence type="ECO:0000256" key="3">
    <source>
        <dbReference type="ARBA" id="ARBA00022829"/>
    </source>
</evidence>
<dbReference type="GO" id="GO:0051304">
    <property type="term" value="P:chromosome separation"/>
    <property type="evidence" value="ECO:0007669"/>
    <property type="project" value="InterPro"/>
</dbReference>
<keyword evidence="2 5" id="KW-0132">Cell division</keyword>
<dbReference type="PANTHER" id="PTHR34298:SF2">
    <property type="entry name" value="SEGREGATION AND CONDENSATION PROTEIN B"/>
    <property type="match status" value="1"/>
</dbReference>
<dbReference type="OrthoDB" id="9806226at2"/>
<dbReference type="SUPFAM" id="SSF46785">
    <property type="entry name" value="Winged helix' DNA-binding domain"/>
    <property type="match status" value="2"/>
</dbReference>
<dbReference type="PIRSF" id="PIRSF019345">
    <property type="entry name" value="ScpB"/>
    <property type="match status" value="1"/>
</dbReference>
<evidence type="ECO:0000256" key="5">
    <source>
        <dbReference type="HAMAP-Rule" id="MF_01804"/>
    </source>
</evidence>
<protein>
    <recommendedName>
        <fullName evidence="5">Segregation and condensation protein B</fullName>
    </recommendedName>
</protein>
<evidence type="ECO:0000256" key="1">
    <source>
        <dbReference type="ARBA" id="ARBA00022490"/>
    </source>
</evidence>
<feature type="region of interest" description="Disordered" evidence="6">
    <location>
        <begin position="167"/>
        <end position="188"/>
    </location>
</feature>
<dbReference type="NCBIfam" id="TIGR00281">
    <property type="entry name" value="SMC-Scp complex subunit ScpB"/>
    <property type="match status" value="1"/>
</dbReference>
<keyword evidence="3 5" id="KW-0159">Chromosome partition</keyword>
<evidence type="ECO:0000313" key="7">
    <source>
        <dbReference type="EMBL" id="TCG11757.1"/>
    </source>
</evidence>
<dbReference type="Proteomes" id="UP000294192">
    <property type="component" value="Unassembled WGS sequence"/>
</dbReference>
<comment type="subcellular location">
    <subcellularLocation>
        <location evidence="5">Cytoplasm</location>
    </subcellularLocation>
    <text evidence="5">Associated with two foci at the outer edges of the nucleoid region in young cells, and at four foci within both cell halves in older cells.</text>
</comment>
<comment type="similarity">
    <text evidence="5">Belongs to the ScpB family.</text>
</comment>
<keyword evidence="8" id="KW-1185">Reference proteome</keyword>
<keyword evidence="4 5" id="KW-0131">Cell cycle</keyword>
<gene>
    <name evidence="5 7" type="primary">scpB</name>
    <name evidence="7" type="ORF">C4B24_01235</name>
</gene>
<sequence>MMHKIIEALLYVKGADGLTPKSLASIHEELGTSAARKEMKLFMNQWNSVDHGIIVVEFKDNFKFATKEELHDKISDLVTNEKKQRLSNAAIETAGIIAYKQPITKSQVNMIRGVASEAVVNTLLVKGLIEEAGVAQTPGRPILYKISNKFYDYFNISSLQELPKLPEFEGDDEEGDFELFSSQRYDNK</sequence>
<dbReference type="HAMAP" id="MF_01804">
    <property type="entry name" value="ScpB"/>
    <property type="match status" value="1"/>
</dbReference>
<dbReference type="PANTHER" id="PTHR34298">
    <property type="entry name" value="SEGREGATION AND CONDENSATION PROTEIN B"/>
    <property type="match status" value="1"/>
</dbReference>
<evidence type="ECO:0000256" key="2">
    <source>
        <dbReference type="ARBA" id="ARBA00022618"/>
    </source>
</evidence>